<keyword evidence="3 6" id="KW-0812">Transmembrane</keyword>
<feature type="transmembrane region" description="Helical" evidence="6">
    <location>
        <begin position="20"/>
        <end position="39"/>
    </location>
</feature>
<dbReference type="eggNOG" id="COG1357">
    <property type="taxonomic scope" value="Bacteria"/>
</dbReference>
<dbReference type="InterPro" id="IPR005498">
    <property type="entry name" value="T4SS_VirB10/TraB/TrbI"/>
</dbReference>
<evidence type="ECO:0000313" key="8">
    <source>
        <dbReference type="Proteomes" id="UP000054075"/>
    </source>
</evidence>
<evidence type="ECO:0000256" key="5">
    <source>
        <dbReference type="ARBA" id="ARBA00023136"/>
    </source>
</evidence>
<sequence>MKLQLKNMIYLFKNIRTRSIIIVTGCILLFGFLYGFMHLTNKKPPVENTSIQLKETPDIDSIPGGLKKPPSTDYQRLQAQQNLEQAARAEKTGVSVIPTLLDSNQFHDEENSLQMNRCQKMNNACSPTSCDNGAKVSCENTLFSMNGPLSFLQPSQLKSGTLIYDMQGKVIGHLGADGKVRDESGQRIGKVGPDGLVRRAEGNVIGSAAVPARGDSVYDATGRLIGTVGWEGKVRDPKGHLIGMVGPDGIVRDAQHNVIGKAGVNRVGAPVYDTEGHRLGTIDAEGRLSDASGKVLGDVDSNGVVRNSSNDIIGHADLRGIHEKRQAIPGAPVYDHQGRLIGTLNSDDDVRDEHGNVIGQLDKEGLIRGLEGKIIGKLGATAPGAPVYDRQGRLVGTVSSDGIVRDVQGKALGKLSSDGMIRDAQGKVLGSIAAFHPKNLELGTSNEPTPATVRLLPDTISNSSNPELQRVLERQAQQISAQKADQLQEQMQTAMSTQASQLFTAWASPNQRYVTGIPDVDRIQDGLNTPLAEKGDTKPPAVKAGTILYAILLTAVNSDEPGPVLAEIVQGKFKGARLMGTLSNQGQKILLSFNTLTLPHLSKSVAINTVAIDENTARTALSSDTNNHYWLRYGTLFASAFLQGYGQSFLDYGNNYSGAVVINPSNQPIDLSPRQRVFVGLGQVGEQYASALRNVFNTPPTVKIYSGTPMGILFLSDLSALPN</sequence>
<dbReference type="Gene3D" id="2.40.128.260">
    <property type="entry name" value="Type IV secretion system, VirB10/TraB/TrbI"/>
    <property type="match status" value="1"/>
</dbReference>
<accession>A8PMY5</accession>
<proteinExistence type="inferred from homology"/>
<dbReference type="Proteomes" id="UP000054075">
    <property type="component" value="Unassembled WGS sequence"/>
</dbReference>
<keyword evidence="8" id="KW-1185">Reference proteome</keyword>
<evidence type="ECO:0000256" key="4">
    <source>
        <dbReference type="ARBA" id="ARBA00022989"/>
    </source>
</evidence>
<dbReference type="InterPro" id="IPR042217">
    <property type="entry name" value="T4SS_VirB10/TrbI"/>
</dbReference>
<dbReference type="RefSeq" id="WP_006034910.1">
    <property type="nucleotide sequence ID" value="NZ_AAQJ02000001.1"/>
</dbReference>
<evidence type="ECO:0000313" key="7">
    <source>
        <dbReference type="EMBL" id="EDP45922.1"/>
    </source>
</evidence>
<name>A8PMY5_9COXI</name>
<reference evidence="7" key="2">
    <citation type="submission" date="2007-10" db="EMBL/GenBank/DDBJ databases">
        <authorList>
            <person name="Myers G.S."/>
        </authorList>
    </citation>
    <scope>NUCLEOTIDE SEQUENCE [LARGE SCALE GENOMIC DNA]</scope>
</reference>
<keyword evidence="5 6" id="KW-0472">Membrane</keyword>
<organism evidence="7 8">
    <name type="scientific">Rickettsiella grylli</name>
    <dbReference type="NCBI Taxonomy" id="59196"/>
    <lineage>
        <taxon>Bacteria</taxon>
        <taxon>Pseudomonadati</taxon>
        <taxon>Pseudomonadota</taxon>
        <taxon>Gammaproteobacteria</taxon>
        <taxon>Legionellales</taxon>
        <taxon>Coxiellaceae</taxon>
        <taxon>Rickettsiella</taxon>
    </lineage>
</organism>
<dbReference type="STRING" id="59196.RICGR_0859"/>
<dbReference type="CDD" id="cd16431">
    <property type="entry name" value="IcmE"/>
    <property type="match status" value="1"/>
</dbReference>
<comment type="subcellular location">
    <subcellularLocation>
        <location evidence="1">Membrane</location>
        <topology evidence="1">Single-pass membrane protein</topology>
    </subcellularLocation>
</comment>
<dbReference type="OrthoDB" id="5620516at2"/>
<dbReference type="GO" id="GO:0016020">
    <property type="term" value="C:membrane"/>
    <property type="evidence" value="ECO:0007669"/>
    <property type="project" value="UniProtKB-SubCell"/>
</dbReference>
<evidence type="ECO:0000256" key="1">
    <source>
        <dbReference type="ARBA" id="ARBA00004167"/>
    </source>
</evidence>
<protein>
    <submittedName>
        <fullName evidence="7">IcmE protein</fullName>
    </submittedName>
</protein>
<dbReference type="Pfam" id="PF03743">
    <property type="entry name" value="TrbI"/>
    <property type="match status" value="1"/>
</dbReference>
<dbReference type="eggNOG" id="COG2948">
    <property type="taxonomic scope" value="Bacteria"/>
</dbReference>
<comment type="similarity">
    <text evidence="2">Belongs to the TrbI/VirB10 family.</text>
</comment>
<gene>
    <name evidence="7" type="ORF">RICGR_0859</name>
</gene>
<evidence type="ECO:0000256" key="2">
    <source>
        <dbReference type="ARBA" id="ARBA00010265"/>
    </source>
</evidence>
<dbReference type="AlphaFoldDB" id="A8PMY5"/>
<evidence type="ECO:0000256" key="6">
    <source>
        <dbReference type="SAM" id="Phobius"/>
    </source>
</evidence>
<keyword evidence="4 6" id="KW-1133">Transmembrane helix</keyword>
<evidence type="ECO:0000256" key="3">
    <source>
        <dbReference type="ARBA" id="ARBA00022692"/>
    </source>
</evidence>
<dbReference type="InterPro" id="IPR049855">
    <property type="entry name" value="DotG/IcmE-like_C"/>
</dbReference>
<dbReference type="EMBL" id="AAQJ02000001">
    <property type="protein sequence ID" value="EDP45922.1"/>
    <property type="molecule type" value="Genomic_DNA"/>
</dbReference>
<comment type="caution">
    <text evidence="7">The sequence shown here is derived from an EMBL/GenBank/DDBJ whole genome shotgun (WGS) entry which is preliminary data.</text>
</comment>
<reference evidence="7" key="1">
    <citation type="submission" date="2006-04" db="EMBL/GenBank/DDBJ databases">
        <authorList>
            <person name="Seshadri R."/>
            <person name="Federici B.A."/>
        </authorList>
    </citation>
    <scope>NUCLEOTIDE SEQUENCE [LARGE SCALE GENOMIC DNA]</scope>
</reference>